<dbReference type="AlphaFoldDB" id="A0A8C8CDH9"/>
<dbReference type="GO" id="GO:0009225">
    <property type="term" value="P:nucleotide-sugar metabolic process"/>
    <property type="evidence" value="ECO:0007669"/>
    <property type="project" value="InterPro"/>
</dbReference>
<gene>
    <name evidence="9" type="primary">TGDS</name>
</gene>
<dbReference type="Pfam" id="PF16363">
    <property type="entry name" value="GDP_Man_Dehyd"/>
    <property type="match status" value="1"/>
</dbReference>
<evidence type="ECO:0000313" key="9">
    <source>
        <dbReference type="Ensembl" id="ENSOTSP00005010549.2"/>
    </source>
</evidence>
<dbReference type="GeneTree" id="ENSGT00940000159196"/>
<dbReference type="Ensembl" id="ENSOTST00005011647.2">
    <property type="protein sequence ID" value="ENSOTSP00005010549.2"/>
    <property type="gene ID" value="ENSOTSG00005023805.2"/>
</dbReference>
<evidence type="ECO:0000313" key="10">
    <source>
        <dbReference type="Proteomes" id="UP000694402"/>
    </source>
</evidence>
<dbReference type="EC" id="4.2.1.46" evidence="4"/>
<reference evidence="9" key="1">
    <citation type="submission" date="2025-08" db="UniProtKB">
        <authorList>
            <consortium name="Ensembl"/>
        </authorList>
    </citation>
    <scope>IDENTIFICATION</scope>
</reference>
<dbReference type="FunFam" id="3.40.50.720:FF:000304">
    <property type="entry name" value="UDP-glucose 4,6-dehydratase"/>
    <property type="match status" value="1"/>
</dbReference>
<evidence type="ECO:0000256" key="5">
    <source>
        <dbReference type="ARBA" id="ARBA00023027"/>
    </source>
</evidence>
<comment type="similarity">
    <text evidence="3">Belongs to the NAD(P)-dependent epimerase/dehydratase family. dTDP-glucose dehydratase subfamily.</text>
</comment>
<sequence length="385" mass="44611">MDFVKTVLVTGGAGFIGSHFVCSLVNRHPDWRIINFDNLDYCSNLRNLESVEENENYTFIRGDICNPRLVNHIFATESIDIVFHFAAQTHVETSFVWPSRYHMVNVEGTRVLLKAAFEAKVEKFIYISTDEVYGESLYKVYGESLYKVYGESLYKELDETSPRRPNNPYSVSKAAAECLVLSYRERHKFPVIITRSNNVYGPRQYLEKVIPKFVSFLQLNKKCTIQGTSPQSRHFLYVDDAIEAFHTILERGTVGETYNIGTDFEISIIQLARELIKMVRHVPDAELDDWLEFVPDRPVVDLRYPVNCEKLWRLGWKPAVSWAEGIRRTVKWYQENPDFWPDVKPEDQPITFEPDKHIDPLPVFVVTNPVPGELQEVLAFVPALY</sequence>
<dbReference type="Proteomes" id="UP000694402">
    <property type="component" value="Unassembled WGS sequence"/>
</dbReference>
<evidence type="ECO:0000256" key="2">
    <source>
        <dbReference type="ARBA" id="ARBA00001911"/>
    </source>
</evidence>
<evidence type="ECO:0000256" key="3">
    <source>
        <dbReference type="ARBA" id="ARBA00008178"/>
    </source>
</evidence>
<dbReference type="PANTHER" id="PTHR43000">
    <property type="entry name" value="DTDP-D-GLUCOSE 4,6-DEHYDRATASE-RELATED"/>
    <property type="match status" value="1"/>
</dbReference>
<evidence type="ECO:0000256" key="7">
    <source>
        <dbReference type="ARBA" id="ARBA00067702"/>
    </source>
</evidence>
<feature type="domain" description="NAD(P)-binding" evidence="8">
    <location>
        <begin position="8"/>
        <end position="329"/>
    </location>
</feature>
<organism evidence="9 10">
    <name type="scientific">Oncorhynchus tshawytscha</name>
    <name type="common">Chinook salmon</name>
    <name type="synonym">Salmo tshawytscha</name>
    <dbReference type="NCBI Taxonomy" id="74940"/>
    <lineage>
        <taxon>Eukaryota</taxon>
        <taxon>Metazoa</taxon>
        <taxon>Chordata</taxon>
        <taxon>Craniata</taxon>
        <taxon>Vertebrata</taxon>
        <taxon>Euteleostomi</taxon>
        <taxon>Actinopterygii</taxon>
        <taxon>Neopterygii</taxon>
        <taxon>Teleostei</taxon>
        <taxon>Protacanthopterygii</taxon>
        <taxon>Salmoniformes</taxon>
        <taxon>Salmonidae</taxon>
        <taxon>Salmoninae</taxon>
        <taxon>Oncorhynchus</taxon>
    </lineage>
</organism>
<accession>A0A8C8CDH9</accession>
<evidence type="ECO:0000256" key="4">
    <source>
        <dbReference type="ARBA" id="ARBA00011990"/>
    </source>
</evidence>
<protein>
    <recommendedName>
        <fullName evidence="7">dTDP-D-glucose 4,6-dehydratase</fullName>
        <ecNumber evidence="4">4.2.1.46</ecNumber>
    </recommendedName>
</protein>
<dbReference type="InterPro" id="IPR005888">
    <property type="entry name" value="dTDP_Gluc_deHydtase"/>
</dbReference>
<evidence type="ECO:0000259" key="8">
    <source>
        <dbReference type="Pfam" id="PF16363"/>
    </source>
</evidence>
<evidence type="ECO:0000256" key="1">
    <source>
        <dbReference type="ARBA" id="ARBA00001539"/>
    </source>
</evidence>
<reference evidence="9" key="2">
    <citation type="submission" date="2025-09" db="UniProtKB">
        <authorList>
            <consortium name="Ensembl"/>
        </authorList>
    </citation>
    <scope>IDENTIFICATION</scope>
</reference>
<dbReference type="Gene3D" id="3.40.50.720">
    <property type="entry name" value="NAD(P)-binding Rossmann-like Domain"/>
    <property type="match status" value="1"/>
</dbReference>
<dbReference type="Gene3D" id="3.90.25.10">
    <property type="entry name" value="UDP-galactose 4-epimerase, domain 1"/>
    <property type="match status" value="1"/>
</dbReference>
<dbReference type="GO" id="GO:0008460">
    <property type="term" value="F:dTDP-glucose 4,6-dehydratase activity"/>
    <property type="evidence" value="ECO:0007669"/>
    <property type="project" value="UniProtKB-EC"/>
</dbReference>
<evidence type="ECO:0000256" key="6">
    <source>
        <dbReference type="ARBA" id="ARBA00023239"/>
    </source>
</evidence>
<comment type="catalytic activity">
    <reaction evidence="1">
        <text>dTDP-alpha-D-glucose = dTDP-4-dehydro-6-deoxy-alpha-D-glucose + H2O</text>
        <dbReference type="Rhea" id="RHEA:17221"/>
        <dbReference type="ChEBI" id="CHEBI:15377"/>
        <dbReference type="ChEBI" id="CHEBI:57477"/>
        <dbReference type="ChEBI" id="CHEBI:57649"/>
        <dbReference type="EC" id="4.2.1.46"/>
    </reaction>
</comment>
<comment type="cofactor">
    <cofactor evidence="2">
        <name>NAD(+)</name>
        <dbReference type="ChEBI" id="CHEBI:57540"/>
    </cofactor>
</comment>
<name>A0A8C8CDH9_ONCTS</name>
<dbReference type="InterPro" id="IPR016040">
    <property type="entry name" value="NAD(P)-bd_dom"/>
</dbReference>
<dbReference type="InterPro" id="IPR036291">
    <property type="entry name" value="NAD(P)-bd_dom_sf"/>
</dbReference>
<keyword evidence="5" id="KW-0520">NAD</keyword>
<keyword evidence="10" id="KW-1185">Reference proteome</keyword>
<keyword evidence="6" id="KW-0456">Lyase</keyword>
<proteinExistence type="inferred from homology"/>
<dbReference type="SUPFAM" id="SSF51735">
    <property type="entry name" value="NAD(P)-binding Rossmann-fold domains"/>
    <property type="match status" value="1"/>
</dbReference>
<dbReference type="CDD" id="cd05246">
    <property type="entry name" value="dTDP_GD_SDR_e"/>
    <property type="match status" value="1"/>
</dbReference>